<dbReference type="EMBL" id="LCJU01000011">
    <property type="protein sequence ID" value="KKT84762.1"/>
    <property type="molecule type" value="Genomic_DNA"/>
</dbReference>
<proteinExistence type="predicted"/>
<keyword evidence="2" id="KW-0489">Methyltransferase</keyword>
<evidence type="ECO:0000259" key="1">
    <source>
        <dbReference type="Pfam" id="PF08241"/>
    </source>
</evidence>
<sequence length="247" mass="27974">MDRPDYNDATYDYTKYWNGRSYENNSETYALAKLLPSKGVRILDAGGGFGRLIPTYKDKFTDIVILDKSIKILSQAEDRAKELKVTVTTFVGDVYNLSEVGQEAFDCVVMVRIAHHLDDLAKALAEVYKVLKPGGVFIFEFANKLHIKSVVKHLIKMDNGYFSHEPISVASKNVMFFNFHPKYVSGLLEQAGFKVTKKLSVSNFRSPFLKRYIPEGLLNMTENLAQEPLARFNFGPSLFYRCVKASA</sequence>
<dbReference type="SUPFAM" id="SSF53335">
    <property type="entry name" value="S-adenosyl-L-methionine-dependent methyltransferases"/>
    <property type="match status" value="1"/>
</dbReference>
<comment type="caution">
    <text evidence="2">The sequence shown here is derived from an EMBL/GenBank/DDBJ whole genome shotgun (WGS) entry which is preliminary data.</text>
</comment>
<dbReference type="CDD" id="cd02440">
    <property type="entry name" value="AdoMet_MTases"/>
    <property type="match status" value="1"/>
</dbReference>
<keyword evidence="2" id="KW-0808">Transferase</keyword>
<feature type="domain" description="Methyltransferase type 11" evidence="1">
    <location>
        <begin position="43"/>
        <end position="139"/>
    </location>
</feature>
<accession>A0A0G1MVH0</accession>
<dbReference type="InterPro" id="IPR013216">
    <property type="entry name" value="Methyltransf_11"/>
</dbReference>
<dbReference type="Proteomes" id="UP000034504">
    <property type="component" value="Unassembled WGS sequence"/>
</dbReference>
<gene>
    <name evidence="2" type="ORF">UW82_C0011G0009</name>
</gene>
<evidence type="ECO:0000313" key="2">
    <source>
        <dbReference type="EMBL" id="KKT84762.1"/>
    </source>
</evidence>
<reference evidence="2 3" key="1">
    <citation type="journal article" date="2015" name="Nature">
        <title>rRNA introns, odd ribosomes, and small enigmatic genomes across a large radiation of phyla.</title>
        <authorList>
            <person name="Brown C.T."/>
            <person name="Hug L.A."/>
            <person name="Thomas B.C."/>
            <person name="Sharon I."/>
            <person name="Castelle C.J."/>
            <person name="Singh A."/>
            <person name="Wilkins M.J."/>
            <person name="Williams K.H."/>
            <person name="Banfield J.F."/>
        </authorList>
    </citation>
    <scope>NUCLEOTIDE SEQUENCE [LARGE SCALE GENOMIC DNA]</scope>
</reference>
<protein>
    <submittedName>
        <fullName evidence="2">Phosphatidylethanolamine N-methyltransferase</fullName>
    </submittedName>
</protein>
<dbReference type="GO" id="GO:0032259">
    <property type="term" value="P:methylation"/>
    <property type="evidence" value="ECO:0007669"/>
    <property type="project" value="UniProtKB-KW"/>
</dbReference>
<dbReference type="GO" id="GO:0008757">
    <property type="term" value="F:S-adenosylmethionine-dependent methyltransferase activity"/>
    <property type="evidence" value="ECO:0007669"/>
    <property type="project" value="InterPro"/>
</dbReference>
<dbReference type="AlphaFoldDB" id="A0A0G1MVH0"/>
<dbReference type="PANTHER" id="PTHR43861">
    <property type="entry name" value="TRANS-ACONITATE 2-METHYLTRANSFERASE-RELATED"/>
    <property type="match status" value="1"/>
</dbReference>
<evidence type="ECO:0000313" key="3">
    <source>
        <dbReference type="Proteomes" id="UP000034504"/>
    </source>
</evidence>
<organism evidence="2 3">
    <name type="scientific">candidate division WWE3 bacterium GW2011_GWC2_44_9</name>
    <dbReference type="NCBI Taxonomy" id="1619125"/>
    <lineage>
        <taxon>Bacteria</taxon>
        <taxon>Katanobacteria</taxon>
    </lineage>
</organism>
<dbReference type="InterPro" id="IPR029063">
    <property type="entry name" value="SAM-dependent_MTases_sf"/>
</dbReference>
<dbReference type="Pfam" id="PF08241">
    <property type="entry name" value="Methyltransf_11"/>
    <property type="match status" value="1"/>
</dbReference>
<name>A0A0G1MVH0_UNCKA</name>
<dbReference type="Gene3D" id="3.40.50.150">
    <property type="entry name" value="Vaccinia Virus protein VP39"/>
    <property type="match status" value="1"/>
</dbReference>